<name>A0A822V6M1_AGRTU</name>
<accession>A0A822V6M1</accession>
<dbReference type="GO" id="GO:0003677">
    <property type="term" value="F:DNA binding"/>
    <property type="evidence" value="ECO:0007669"/>
    <property type="project" value="InterPro"/>
</dbReference>
<evidence type="ECO:0000256" key="1">
    <source>
        <dbReference type="ARBA" id="ARBA00006594"/>
    </source>
</evidence>
<keyword evidence="2 7" id="KW-0489">Methyltransferase</keyword>
<comment type="similarity">
    <text evidence="1 5">Belongs to the N(4)/N(6)-methyltransferase family.</text>
</comment>
<dbReference type="RefSeq" id="WP_060724385.1">
    <property type="nucleotide sequence ID" value="NZ_LMVK01000015.1"/>
</dbReference>
<reference evidence="7 8" key="1">
    <citation type="submission" date="2016-01" db="EMBL/GenBank/DDBJ databases">
        <authorList>
            <person name="Regsiter A."/>
            <person name="william w."/>
        </authorList>
    </citation>
    <scope>NUCLEOTIDE SEQUENCE [LARGE SCALE GENOMIC DNA]</scope>
    <source>
        <strain evidence="7 8">B6</strain>
    </source>
</reference>
<dbReference type="PROSITE" id="PS00092">
    <property type="entry name" value="N6_MTASE"/>
    <property type="match status" value="1"/>
</dbReference>
<dbReference type="AlphaFoldDB" id="A0A822V6M1"/>
<comment type="caution">
    <text evidence="7">The sequence shown here is derived from an EMBL/GenBank/DDBJ whole genome shotgun (WGS) entry which is preliminary data.</text>
</comment>
<dbReference type="PANTHER" id="PTHR13370">
    <property type="entry name" value="RNA METHYLASE-RELATED"/>
    <property type="match status" value="1"/>
</dbReference>
<dbReference type="InterPro" id="IPR002052">
    <property type="entry name" value="DNA_methylase_N6_adenine_CS"/>
</dbReference>
<evidence type="ECO:0000313" key="7">
    <source>
        <dbReference type="EMBL" id="CVI23503.1"/>
    </source>
</evidence>
<dbReference type="GO" id="GO:0008170">
    <property type="term" value="F:N-methyltransferase activity"/>
    <property type="evidence" value="ECO:0007669"/>
    <property type="project" value="InterPro"/>
</dbReference>
<feature type="domain" description="DNA methylase N-4/N-6" evidence="6">
    <location>
        <begin position="25"/>
        <end position="203"/>
    </location>
</feature>
<dbReference type="Gene3D" id="3.40.50.150">
    <property type="entry name" value="Vaccinia Virus protein VP39"/>
    <property type="match status" value="1"/>
</dbReference>
<dbReference type="InterPro" id="IPR001091">
    <property type="entry name" value="RM_Methyltransferase"/>
</dbReference>
<dbReference type="PANTHER" id="PTHR13370:SF3">
    <property type="entry name" value="TRNA (GUANINE(10)-N2)-METHYLTRANSFERASE HOMOLOG"/>
    <property type="match status" value="1"/>
</dbReference>
<proteinExistence type="inferred from homology"/>
<dbReference type="GO" id="GO:0005737">
    <property type="term" value="C:cytoplasm"/>
    <property type="evidence" value="ECO:0007669"/>
    <property type="project" value="TreeGrafter"/>
</dbReference>
<dbReference type="GO" id="GO:0009007">
    <property type="term" value="F:site-specific DNA-methyltransferase (adenine-specific) activity"/>
    <property type="evidence" value="ECO:0007669"/>
    <property type="project" value="UniProtKB-EC"/>
</dbReference>
<dbReference type="Pfam" id="PF01555">
    <property type="entry name" value="N6_N4_Mtase"/>
    <property type="match status" value="1"/>
</dbReference>
<dbReference type="InterPro" id="IPR002941">
    <property type="entry name" value="DNA_methylase_N4/N6"/>
</dbReference>
<comment type="catalytic activity">
    <reaction evidence="4">
        <text>a 2'-deoxyadenosine in DNA + S-adenosyl-L-methionine = an N(6)-methyl-2'-deoxyadenosine in DNA + S-adenosyl-L-homocysteine + H(+)</text>
        <dbReference type="Rhea" id="RHEA:15197"/>
        <dbReference type="Rhea" id="RHEA-COMP:12418"/>
        <dbReference type="Rhea" id="RHEA-COMP:12419"/>
        <dbReference type="ChEBI" id="CHEBI:15378"/>
        <dbReference type="ChEBI" id="CHEBI:57856"/>
        <dbReference type="ChEBI" id="CHEBI:59789"/>
        <dbReference type="ChEBI" id="CHEBI:90615"/>
        <dbReference type="ChEBI" id="CHEBI:90616"/>
        <dbReference type="EC" id="2.1.1.72"/>
    </reaction>
</comment>
<evidence type="ECO:0000259" key="6">
    <source>
        <dbReference type="Pfam" id="PF01555"/>
    </source>
</evidence>
<organism evidence="7 8">
    <name type="scientific">Agrobacterium tumefaciens str. B6</name>
    <dbReference type="NCBI Taxonomy" id="1183423"/>
    <lineage>
        <taxon>Bacteria</taxon>
        <taxon>Pseudomonadati</taxon>
        <taxon>Pseudomonadota</taxon>
        <taxon>Alphaproteobacteria</taxon>
        <taxon>Hyphomicrobiales</taxon>
        <taxon>Rhizobiaceae</taxon>
        <taxon>Rhizobium/Agrobacterium group</taxon>
        <taxon>Agrobacterium</taxon>
        <taxon>Agrobacterium tumefaciens complex</taxon>
    </lineage>
</organism>
<dbReference type="Proteomes" id="UP000192074">
    <property type="component" value="Unassembled WGS sequence"/>
</dbReference>
<dbReference type="EMBL" id="FCNL01000035">
    <property type="protein sequence ID" value="CVI23503.1"/>
    <property type="molecule type" value="Genomic_DNA"/>
</dbReference>
<keyword evidence="3 7" id="KW-0808">Transferase</keyword>
<dbReference type="GO" id="GO:0032259">
    <property type="term" value="P:methylation"/>
    <property type="evidence" value="ECO:0007669"/>
    <property type="project" value="UniProtKB-KW"/>
</dbReference>
<evidence type="ECO:0000256" key="4">
    <source>
        <dbReference type="ARBA" id="ARBA00047942"/>
    </source>
</evidence>
<evidence type="ECO:0000256" key="3">
    <source>
        <dbReference type="ARBA" id="ARBA00022679"/>
    </source>
</evidence>
<sequence length="214" mass="24224">MRPVRNTVLYGDCISLMQRLPGGSVDFILTDPPYLVRYRDRHGRTVANDNNATWMKPAFAEMHRVLKPGGFAVSFYGWNHVDTFMDAWRDAGLRVVGHLVFVKPYASSRRFLQHTHEQAYVLAKGDAARPAHPMTDTLPWDYTGNRMHPTQKPLRPLEQIIRSLTRPGDLVLDPFCGSGSTLVAARRCGRDFLGVELEKHHHMTASLRVHAALP</sequence>
<dbReference type="InterPro" id="IPR029063">
    <property type="entry name" value="SAM-dependent_MTases_sf"/>
</dbReference>
<evidence type="ECO:0000313" key="8">
    <source>
        <dbReference type="Proteomes" id="UP000192074"/>
    </source>
</evidence>
<dbReference type="NCBIfam" id="NF010253">
    <property type="entry name" value="PRK13699.1"/>
    <property type="match status" value="1"/>
</dbReference>
<gene>
    <name evidence="7" type="primary">yubD</name>
    <name evidence="7" type="ORF">AGR4A_Lc50005</name>
</gene>
<protein>
    <recommendedName>
        <fullName evidence="5">Methyltransferase</fullName>
        <ecNumber evidence="5">2.1.1.-</ecNumber>
    </recommendedName>
</protein>
<dbReference type="SUPFAM" id="SSF53335">
    <property type="entry name" value="S-adenosyl-L-methionine-dependent methyltransferases"/>
    <property type="match status" value="1"/>
</dbReference>
<evidence type="ECO:0000256" key="5">
    <source>
        <dbReference type="RuleBase" id="RU362026"/>
    </source>
</evidence>
<evidence type="ECO:0000256" key="2">
    <source>
        <dbReference type="ARBA" id="ARBA00022603"/>
    </source>
</evidence>
<dbReference type="EC" id="2.1.1.-" evidence="5"/>
<dbReference type="PRINTS" id="PR00508">
    <property type="entry name" value="S21N4MTFRASE"/>
</dbReference>